<gene>
    <name evidence="2" type="ORF">FBF48_00550</name>
</gene>
<dbReference type="RefSeq" id="WP_073690183.1">
    <property type="nucleotide sequence ID" value="NZ_WMXJ01000007.1"/>
</dbReference>
<dbReference type="EMBL" id="VDCW01000001">
    <property type="protein sequence ID" value="TNF68886.1"/>
    <property type="molecule type" value="Genomic_DNA"/>
</dbReference>
<evidence type="ECO:0000313" key="2">
    <source>
        <dbReference type="EMBL" id="TNF68886.1"/>
    </source>
</evidence>
<comment type="caution">
    <text evidence="2">The sequence shown here is derived from an EMBL/GenBank/DDBJ whole genome shotgun (WGS) entry which is preliminary data.</text>
</comment>
<keyword evidence="1" id="KW-0472">Membrane</keyword>
<reference evidence="2 3" key="1">
    <citation type="submission" date="2019-06" db="EMBL/GenBank/DDBJ databases">
        <title>Genome Announcement To Ensure Probiotic Safety of Streptococcus salivarius UBSS01.</title>
        <authorList>
            <person name="Sulthana A."/>
            <person name="Lakshmi S.G."/>
            <person name="Madempudi R.S."/>
        </authorList>
    </citation>
    <scope>NUCLEOTIDE SEQUENCE [LARGE SCALE GENOMIC DNA]</scope>
    <source>
        <strain evidence="2 3">UBSS01</strain>
    </source>
</reference>
<evidence type="ECO:0000256" key="1">
    <source>
        <dbReference type="SAM" id="Phobius"/>
    </source>
</evidence>
<organism evidence="2 3">
    <name type="scientific">Streptococcus salivarius</name>
    <dbReference type="NCBI Taxonomy" id="1304"/>
    <lineage>
        <taxon>Bacteria</taxon>
        <taxon>Bacillati</taxon>
        <taxon>Bacillota</taxon>
        <taxon>Bacilli</taxon>
        <taxon>Lactobacillales</taxon>
        <taxon>Streptococcaceae</taxon>
        <taxon>Streptococcus</taxon>
    </lineage>
</organism>
<protein>
    <submittedName>
        <fullName evidence="2">Uncharacterized protein</fullName>
    </submittedName>
</protein>
<feature type="transmembrane region" description="Helical" evidence="1">
    <location>
        <begin position="12"/>
        <end position="38"/>
    </location>
</feature>
<name>A0AAX2V5F3_STRSL</name>
<keyword evidence="1" id="KW-0812">Transmembrane</keyword>
<keyword evidence="1" id="KW-1133">Transmembrane helix</keyword>
<accession>A0AAX2V5F3</accession>
<proteinExistence type="predicted"/>
<sequence>MKLFYAIFLNNSVFMGALISIISSSITLVLQAFIVNFFKERGKTNIYYQTVYDRFTSEPWGFHGSNTDEYFDVPLWIEIHNSKGTRQIIRNLNLSLYLAGKFISKTKQINYHEKTPYGDNGSYSFLIEAGEIKRFNLYFVLKGGDIDFMDFDEVRLSYFDTNDRYKEYKIFDIDNPWQLSNHKISDDWQKLN</sequence>
<dbReference type="Proteomes" id="UP000308186">
    <property type="component" value="Unassembled WGS sequence"/>
</dbReference>
<dbReference type="AlphaFoldDB" id="A0AAX2V5F3"/>
<evidence type="ECO:0000313" key="3">
    <source>
        <dbReference type="Proteomes" id="UP000308186"/>
    </source>
</evidence>